<organism evidence="2 3">
    <name type="scientific">Lactobacillus amylolyticus DSM 11664</name>
    <dbReference type="NCBI Taxonomy" id="585524"/>
    <lineage>
        <taxon>Bacteria</taxon>
        <taxon>Bacillati</taxon>
        <taxon>Bacillota</taxon>
        <taxon>Bacilli</taxon>
        <taxon>Lactobacillales</taxon>
        <taxon>Lactobacillaceae</taxon>
        <taxon>Lactobacillus</taxon>
    </lineage>
</organism>
<comment type="caution">
    <text evidence="2">The sequence shown here is derived from an EMBL/GenBank/DDBJ whole genome shotgun (WGS) entry which is preliminary data.</text>
</comment>
<proteinExistence type="predicted"/>
<dbReference type="OrthoDB" id="7062363at2"/>
<keyword evidence="3" id="KW-1185">Reference proteome</keyword>
<feature type="transmembrane region" description="Helical" evidence="1">
    <location>
        <begin position="26"/>
        <end position="44"/>
    </location>
</feature>
<accession>D4YUE9</accession>
<dbReference type="EMBL" id="ADNY01000045">
    <property type="protein sequence ID" value="EFG55203.1"/>
    <property type="molecule type" value="Genomic_DNA"/>
</dbReference>
<dbReference type="Proteomes" id="UP000004069">
    <property type="component" value="Unassembled WGS sequence"/>
</dbReference>
<evidence type="ECO:0000313" key="3">
    <source>
        <dbReference type="Proteomes" id="UP000004069"/>
    </source>
</evidence>
<name>D4YUE9_9LACO</name>
<dbReference type="RefSeq" id="WP_006352311.1">
    <property type="nucleotide sequence ID" value="NZ_ADNY01000045.1"/>
</dbReference>
<dbReference type="Pfam" id="PF11391">
    <property type="entry name" value="DUF2798"/>
    <property type="match status" value="1"/>
</dbReference>
<evidence type="ECO:0000256" key="1">
    <source>
        <dbReference type="SAM" id="Phobius"/>
    </source>
</evidence>
<dbReference type="PATRIC" id="fig|585524.9.peg.1289"/>
<dbReference type="InterPro" id="IPR021529">
    <property type="entry name" value="DUF2798"/>
</dbReference>
<evidence type="ECO:0000313" key="2">
    <source>
        <dbReference type="EMBL" id="EFG55203.1"/>
    </source>
</evidence>
<keyword evidence="1" id="KW-0812">Transmembrane</keyword>
<reference evidence="2 3" key="1">
    <citation type="submission" date="2010-04" db="EMBL/GenBank/DDBJ databases">
        <authorList>
            <person name="Muzny D."/>
            <person name="Qin X."/>
            <person name="Deng J."/>
            <person name="Jiang H."/>
            <person name="Liu Y."/>
            <person name="Qu J."/>
            <person name="Song X.-Z."/>
            <person name="Zhang L."/>
            <person name="Thornton R."/>
            <person name="Coyle M."/>
            <person name="Francisco L."/>
            <person name="Jackson L."/>
            <person name="Javaid M."/>
            <person name="Korchina V."/>
            <person name="Kovar C."/>
            <person name="Mata R."/>
            <person name="Mathew T."/>
            <person name="Ngo R."/>
            <person name="Nguyen L."/>
            <person name="Nguyen N."/>
            <person name="Okwuonu G."/>
            <person name="Ongeri F."/>
            <person name="Pham C."/>
            <person name="Simmons D."/>
            <person name="Wilczek-Boney K."/>
            <person name="Hale W."/>
            <person name="Jakkamsetti A."/>
            <person name="Pham P."/>
            <person name="Ruth R."/>
            <person name="San Lucas F."/>
            <person name="Warren J."/>
            <person name="Zhang J."/>
            <person name="Zhao Z."/>
            <person name="Zhou C."/>
            <person name="Zhu D."/>
            <person name="Lee S."/>
            <person name="Bess C."/>
            <person name="Blankenburg K."/>
            <person name="Forbes L."/>
            <person name="Fu Q."/>
            <person name="Gubbala S."/>
            <person name="Hirani K."/>
            <person name="Jayaseelan J.C."/>
            <person name="Lara F."/>
            <person name="Munidasa M."/>
            <person name="Palculict T."/>
            <person name="Patil S."/>
            <person name="Pu L.-L."/>
            <person name="Saada N."/>
            <person name="Tang L."/>
            <person name="Weissenberger G."/>
            <person name="Zhu Y."/>
            <person name="Hemphill L."/>
            <person name="Shang Y."/>
            <person name="Youmans B."/>
            <person name="Ayvaz T."/>
            <person name="Ross M."/>
            <person name="Santibanez J."/>
            <person name="Aqrawi P."/>
            <person name="Gross S."/>
            <person name="Joshi V."/>
            <person name="Fowler G."/>
            <person name="Nazareth L."/>
            <person name="Reid J."/>
            <person name="Worley K."/>
            <person name="Petrosino J."/>
            <person name="Highlander S."/>
            <person name="Gibbs R."/>
        </authorList>
    </citation>
    <scope>NUCLEOTIDE SEQUENCE [LARGE SCALE GENOMIC DNA]</scope>
    <source>
        <strain evidence="2 3">DSM 11664</strain>
    </source>
</reference>
<gene>
    <name evidence="2" type="ORF">HMPREF0493_1160</name>
</gene>
<keyword evidence="1" id="KW-0472">Membrane</keyword>
<keyword evidence="1" id="KW-1133">Transmembrane helix</keyword>
<dbReference type="AlphaFoldDB" id="D4YUE9"/>
<feature type="transmembrane region" description="Helical" evidence="1">
    <location>
        <begin position="65"/>
        <end position="84"/>
    </location>
</feature>
<sequence>MAVTRYPVGKLKKFLSEETDSYDAKIALNIISNVVFMSMIMTIAKSWAGQGQIDMSIFQRYLTLWLRNFGIAFCMQSLIVHPTARFAMRLVHSRQNQCVAVEEAE</sequence>
<protein>
    <submittedName>
        <fullName evidence="2">Uncharacterized protein</fullName>
    </submittedName>
</protein>